<protein>
    <submittedName>
        <fullName evidence="1">Uncharacterized protein</fullName>
    </submittedName>
</protein>
<comment type="caution">
    <text evidence="1">The sequence shown here is derived from an EMBL/GenBank/DDBJ whole genome shotgun (WGS) entry which is preliminary data.</text>
</comment>
<evidence type="ECO:0000313" key="1">
    <source>
        <dbReference type="EMBL" id="MFD1675155.1"/>
    </source>
</evidence>
<dbReference type="EMBL" id="JBHUCX010000027">
    <property type="protein sequence ID" value="MFD1675155.1"/>
    <property type="molecule type" value="Genomic_DNA"/>
</dbReference>
<dbReference type="Proteomes" id="UP001597079">
    <property type="component" value="Unassembled WGS sequence"/>
</dbReference>
<sequence length="67" mass="7892">MEMRNKVTVMQPYKGPRSFFAQLNGDFENIKIYPEHSGWSCFNAKQCWHDVNEGNVVGAFFTRQQYL</sequence>
<name>A0ABW4JI93_9BACL</name>
<reference evidence="2" key="1">
    <citation type="journal article" date="2019" name="Int. J. Syst. Evol. Microbiol.">
        <title>The Global Catalogue of Microorganisms (GCM) 10K type strain sequencing project: providing services to taxonomists for standard genome sequencing and annotation.</title>
        <authorList>
            <consortium name="The Broad Institute Genomics Platform"/>
            <consortium name="The Broad Institute Genome Sequencing Center for Infectious Disease"/>
            <person name="Wu L."/>
            <person name="Ma J."/>
        </authorList>
    </citation>
    <scope>NUCLEOTIDE SEQUENCE [LARGE SCALE GENOMIC DNA]</scope>
    <source>
        <strain evidence="2">CGMCC 1.12286</strain>
    </source>
</reference>
<organism evidence="1 2">
    <name type="scientific">Alicyclobacillus fodiniaquatilis</name>
    <dbReference type="NCBI Taxonomy" id="1661150"/>
    <lineage>
        <taxon>Bacteria</taxon>
        <taxon>Bacillati</taxon>
        <taxon>Bacillota</taxon>
        <taxon>Bacilli</taxon>
        <taxon>Bacillales</taxon>
        <taxon>Alicyclobacillaceae</taxon>
        <taxon>Alicyclobacillus</taxon>
    </lineage>
</organism>
<gene>
    <name evidence="1" type="ORF">ACFSB2_10665</name>
</gene>
<accession>A0ABW4JI93</accession>
<keyword evidence="2" id="KW-1185">Reference proteome</keyword>
<dbReference type="RefSeq" id="WP_377943028.1">
    <property type="nucleotide sequence ID" value="NZ_JBHUCX010000027.1"/>
</dbReference>
<proteinExistence type="predicted"/>
<evidence type="ECO:0000313" key="2">
    <source>
        <dbReference type="Proteomes" id="UP001597079"/>
    </source>
</evidence>